<proteinExistence type="predicted"/>
<gene>
    <name evidence="1" type="ORF">BRAA02T06918Z</name>
</gene>
<evidence type="ECO:0000313" key="1">
    <source>
        <dbReference type="EMBL" id="VDC88633.1"/>
    </source>
</evidence>
<reference evidence="1" key="1">
    <citation type="submission" date="2018-11" db="EMBL/GenBank/DDBJ databases">
        <authorList>
            <consortium name="Genoscope - CEA"/>
            <person name="William W."/>
        </authorList>
    </citation>
    <scope>NUCLEOTIDE SEQUENCE</scope>
</reference>
<sequence>MEGLYSWRKLNQCQIFKELNPDQTSTELRLNVVYLSHLVATLIMSPYYDSV</sequence>
<dbReference type="AlphaFoldDB" id="A0A3P6AM14"/>
<accession>A0A3P6AM14</accession>
<organism evidence="1">
    <name type="scientific">Brassica campestris</name>
    <name type="common">Field mustard</name>
    <dbReference type="NCBI Taxonomy" id="3711"/>
    <lineage>
        <taxon>Eukaryota</taxon>
        <taxon>Viridiplantae</taxon>
        <taxon>Streptophyta</taxon>
        <taxon>Embryophyta</taxon>
        <taxon>Tracheophyta</taxon>
        <taxon>Spermatophyta</taxon>
        <taxon>Magnoliopsida</taxon>
        <taxon>eudicotyledons</taxon>
        <taxon>Gunneridae</taxon>
        <taxon>Pentapetalae</taxon>
        <taxon>rosids</taxon>
        <taxon>malvids</taxon>
        <taxon>Brassicales</taxon>
        <taxon>Brassicaceae</taxon>
        <taxon>Brassiceae</taxon>
        <taxon>Brassica</taxon>
    </lineage>
</organism>
<name>A0A3P6AM14_BRACM</name>
<protein>
    <submittedName>
        <fullName evidence="1">Uncharacterized protein</fullName>
    </submittedName>
</protein>
<dbReference type="EMBL" id="LR031573">
    <property type="protein sequence ID" value="VDC88633.1"/>
    <property type="molecule type" value="Genomic_DNA"/>
</dbReference>